<keyword evidence="3" id="KW-1185">Reference proteome</keyword>
<feature type="compositionally biased region" description="Polar residues" evidence="1">
    <location>
        <begin position="943"/>
        <end position="953"/>
    </location>
</feature>
<dbReference type="Proteomes" id="UP001148786">
    <property type="component" value="Unassembled WGS sequence"/>
</dbReference>
<feature type="region of interest" description="Disordered" evidence="1">
    <location>
        <begin position="346"/>
        <end position="399"/>
    </location>
</feature>
<feature type="compositionally biased region" description="Low complexity" evidence="1">
    <location>
        <begin position="629"/>
        <end position="641"/>
    </location>
</feature>
<feature type="compositionally biased region" description="Low complexity" evidence="1">
    <location>
        <begin position="146"/>
        <end position="163"/>
    </location>
</feature>
<dbReference type="OrthoDB" id="3262497at2759"/>
<feature type="compositionally biased region" description="Pro residues" evidence="1">
    <location>
        <begin position="580"/>
        <end position="592"/>
    </location>
</feature>
<reference evidence="2" key="1">
    <citation type="submission" date="2022-07" db="EMBL/GenBank/DDBJ databases">
        <title>Genome Sequence of Agrocybe chaxingu.</title>
        <authorList>
            <person name="Buettner E."/>
        </authorList>
    </citation>
    <scope>NUCLEOTIDE SEQUENCE</scope>
    <source>
        <strain evidence="2">MP-N11</strain>
    </source>
</reference>
<feature type="compositionally biased region" description="Basic and acidic residues" evidence="1">
    <location>
        <begin position="167"/>
        <end position="190"/>
    </location>
</feature>
<evidence type="ECO:0000256" key="1">
    <source>
        <dbReference type="SAM" id="MobiDB-lite"/>
    </source>
</evidence>
<feature type="compositionally biased region" description="Low complexity" evidence="1">
    <location>
        <begin position="346"/>
        <end position="365"/>
    </location>
</feature>
<evidence type="ECO:0000313" key="3">
    <source>
        <dbReference type="Proteomes" id="UP001148786"/>
    </source>
</evidence>
<feature type="region of interest" description="Disordered" evidence="1">
    <location>
        <begin position="479"/>
        <end position="729"/>
    </location>
</feature>
<feature type="compositionally biased region" description="Pro residues" evidence="1">
    <location>
        <begin position="681"/>
        <end position="699"/>
    </location>
</feature>
<accession>A0A9W8TF44</accession>
<feature type="compositionally biased region" description="Low complexity" evidence="1">
    <location>
        <begin position="926"/>
        <end position="942"/>
    </location>
</feature>
<feature type="compositionally biased region" description="Polar residues" evidence="1">
    <location>
        <begin position="524"/>
        <end position="535"/>
    </location>
</feature>
<feature type="compositionally biased region" description="Polar residues" evidence="1">
    <location>
        <begin position="781"/>
        <end position="790"/>
    </location>
</feature>
<feature type="compositionally biased region" description="Pro residues" evidence="1">
    <location>
        <begin position="89"/>
        <end position="110"/>
    </location>
</feature>
<feature type="region of interest" description="Disordered" evidence="1">
    <location>
        <begin position="746"/>
        <end position="845"/>
    </location>
</feature>
<feature type="region of interest" description="Disordered" evidence="1">
    <location>
        <begin position="892"/>
        <end position="953"/>
    </location>
</feature>
<evidence type="ECO:0000313" key="2">
    <source>
        <dbReference type="EMBL" id="KAJ3517757.1"/>
    </source>
</evidence>
<feature type="compositionally biased region" description="Pro residues" evidence="1">
    <location>
        <begin position="766"/>
        <end position="778"/>
    </location>
</feature>
<comment type="caution">
    <text evidence="2">The sequence shown here is derived from an EMBL/GenBank/DDBJ whole genome shotgun (WGS) entry which is preliminary data.</text>
</comment>
<feature type="compositionally biased region" description="Pro residues" evidence="1">
    <location>
        <begin position="830"/>
        <end position="842"/>
    </location>
</feature>
<feature type="compositionally biased region" description="Polar residues" evidence="1">
    <location>
        <begin position="371"/>
        <end position="392"/>
    </location>
</feature>
<gene>
    <name evidence="2" type="ORF">NLJ89_g318</name>
</gene>
<protein>
    <submittedName>
        <fullName evidence="2">Uncharacterized protein</fullName>
    </submittedName>
</protein>
<feature type="compositionally biased region" description="Polar residues" evidence="1">
    <location>
        <begin position="1"/>
        <end position="12"/>
    </location>
</feature>
<dbReference type="EMBL" id="JANKHO010000011">
    <property type="protein sequence ID" value="KAJ3517757.1"/>
    <property type="molecule type" value="Genomic_DNA"/>
</dbReference>
<organism evidence="2 3">
    <name type="scientific">Agrocybe chaxingu</name>
    <dbReference type="NCBI Taxonomy" id="84603"/>
    <lineage>
        <taxon>Eukaryota</taxon>
        <taxon>Fungi</taxon>
        <taxon>Dikarya</taxon>
        <taxon>Basidiomycota</taxon>
        <taxon>Agaricomycotina</taxon>
        <taxon>Agaricomycetes</taxon>
        <taxon>Agaricomycetidae</taxon>
        <taxon>Agaricales</taxon>
        <taxon>Agaricineae</taxon>
        <taxon>Strophariaceae</taxon>
        <taxon>Agrocybe</taxon>
    </lineage>
</organism>
<feature type="compositionally biased region" description="Low complexity" evidence="1">
    <location>
        <begin position="70"/>
        <end position="82"/>
    </location>
</feature>
<dbReference type="AlphaFoldDB" id="A0A9W8TF44"/>
<feature type="region of interest" description="Disordered" evidence="1">
    <location>
        <begin position="1"/>
        <end position="190"/>
    </location>
</feature>
<sequence>MPSWPTEPTTRWSKPDLPETSLWGSDASAGWNPAPSTFDRISLTKDVMPEFEPPFNVKSTLQEATDDDGTTLTATHSSPVVAPEDDQPPVAPPVEPLNPPPESPKPPPLTLPTVEDTDGFGTFETATDADESDDWDTPSKPNFSLPSADTAAWGAAWGAPTSATSEAAERTDVADAWESARREKEKQDRHVPPELLASILLQLEEISNDLWKGTEAGSGGELENQRNPDFDSLGLNPAVQRLVPDDLTLPMNPPFSKTFTSKQLSDALKFTRHAPLTPSSPFAMFMTSKGSTSWEAAIKAKPNITQDDVTPAGWKIVETVKQEATNVEDGKKKTGGGLLSFFGRRATTSSADSSRRSASPGSVSVKAGTSPRASVDSSRSNPTHSVGRSTPASPIVPSFGSIKSERAATPPVSATSTVSVTSTISATSKALEEITRQPTPPPSAVSRFLGRFSTRPKSSSHESLSLSDNDLEFLSDVPTLQNESEKGPDLDALSTMIKSPPLPATLPPPLPPPPSKPSTLFRQPVQTTKPPSNDLFSIFDSPKPTPTPSGHPLPSMTSVSVSAVKPPLHTKSGSTSTSLQPPPPISSTPPILPIQQSFQDSNDDWGSFDYPSPPMTKAVAPQPKRAFVPIMNSSRSSSASPSPKPQPLSAFTLPPPPSVQQTLRSKTSATVGEFSTATLPLPLPLPTNSRPQPPPPPKPTQTTLSVVQEDDDFADFLSSPADAAPSTQQSFGDFATVSLNVAGPSTTQLQTSGAASFDDWDDFLSPQPPQPPTKPAHPPSVTKTFPNATKASPPLQPQSTHSRKPSRKADHSRTLSLLETAAARGRWLAPPSPLPNALPAPPSGVSAKSSTLDFFDLGSTMQSQQAQAVAKMSSSHSSPAAITAKVWQPPTGWAFPPPPSSNGPLLQPTVPPPSQPSLFASPIPPQSSIRSASVSPAAPAVSMGSQTGGLSAQDLSFFEGL</sequence>
<feature type="compositionally biased region" description="Polar residues" evidence="1">
    <location>
        <begin position="659"/>
        <end position="678"/>
    </location>
</feature>
<feature type="compositionally biased region" description="Pro residues" evidence="1">
    <location>
        <begin position="500"/>
        <end position="516"/>
    </location>
</feature>
<proteinExistence type="predicted"/>
<name>A0A9W8TF44_9AGAR</name>
<feature type="compositionally biased region" description="Acidic residues" evidence="1">
    <location>
        <begin position="127"/>
        <end position="136"/>
    </location>
</feature>